<reference evidence="1" key="1">
    <citation type="submission" date="2020-04" db="EMBL/GenBank/DDBJ databases">
        <authorList>
            <person name="Chiriac C."/>
            <person name="Salcher M."/>
            <person name="Ghai R."/>
            <person name="Kavagutti S V."/>
        </authorList>
    </citation>
    <scope>NUCLEOTIDE SEQUENCE</scope>
</reference>
<accession>A0A6J5KXK2</accession>
<gene>
    <name evidence="1" type="ORF">UFOVP84_92</name>
</gene>
<name>A0A6J5KXK2_9CAUD</name>
<evidence type="ECO:0000313" key="1">
    <source>
        <dbReference type="EMBL" id="CAB4127248.1"/>
    </source>
</evidence>
<sequence>MNEIKVFKSQIGEDMIGEVVDSKVGEYYFIKNPANIVLQETESGVRVAIAPVMPFAKGAIKVYVHSIAIEAEPAEAMEAEYKRVFSPIVVPESKIILK</sequence>
<dbReference type="EMBL" id="LR796208">
    <property type="protein sequence ID" value="CAB4127248.1"/>
    <property type="molecule type" value="Genomic_DNA"/>
</dbReference>
<dbReference type="Gene3D" id="2.30.30.100">
    <property type="match status" value="1"/>
</dbReference>
<protein>
    <submittedName>
        <fullName evidence="1">Uncharacterized protein</fullName>
    </submittedName>
</protein>
<proteinExistence type="predicted"/>
<organism evidence="1">
    <name type="scientific">uncultured Caudovirales phage</name>
    <dbReference type="NCBI Taxonomy" id="2100421"/>
    <lineage>
        <taxon>Viruses</taxon>
        <taxon>Duplodnaviria</taxon>
        <taxon>Heunggongvirae</taxon>
        <taxon>Uroviricota</taxon>
        <taxon>Caudoviricetes</taxon>
        <taxon>Peduoviridae</taxon>
        <taxon>Maltschvirus</taxon>
        <taxon>Maltschvirus maltsch</taxon>
    </lineage>
</organism>